<dbReference type="Pfam" id="PF13788">
    <property type="entry name" value="DUF4180"/>
    <property type="match status" value="1"/>
</dbReference>
<name>A0ABQ1FHS4_9BACL</name>
<dbReference type="EMBL" id="BMHE01000061">
    <property type="protein sequence ID" value="GGA10920.1"/>
    <property type="molecule type" value="Genomic_DNA"/>
</dbReference>
<dbReference type="RefSeq" id="WP_189019779.1">
    <property type="nucleotide sequence ID" value="NZ_BMHE01000061.1"/>
</dbReference>
<reference evidence="3" key="1">
    <citation type="journal article" date="2019" name="Int. J. Syst. Evol. Microbiol.">
        <title>The Global Catalogue of Microorganisms (GCM) 10K type strain sequencing project: providing services to taxonomists for standard genome sequencing and annotation.</title>
        <authorList>
            <consortium name="The Broad Institute Genomics Platform"/>
            <consortium name="The Broad Institute Genome Sequencing Center for Infectious Disease"/>
            <person name="Wu L."/>
            <person name="Ma J."/>
        </authorList>
    </citation>
    <scope>NUCLEOTIDE SEQUENCE [LARGE SCALE GENOMIC DNA]</scope>
    <source>
        <strain evidence="3">CGMCC 1.15043</strain>
    </source>
</reference>
<proteinExistence type="predicted"/>
<evidence type="ECO:0000259" key="1">
    <source>
        <dbReference type="Pfam" id="PF13788"/>
    </source>
</evidence>
<sequence length="121" mass="13671">MKITAIKENDVEIALVTSGEILITDVQSALDLMATVNYEVGCNRIILPKSVLSEAFFDLKTRLAGEILQKFINYQTKIAIVGDFSIYASENLKDFMYESNKGKDFFFLSTDQQAIEKLSRM</sequence>
<organism evidence="2 3">
    <name type="scientific">Paenibacillus marchantiophytorum</name>
    <dbReference type="NCBI Taxonomy" id="1619310"/>
    <lineage>
        <taxon>Bacteria</taxon>
        <taxon>Bacillati</taxon>
        <taxon>Bacillota</taxon>
        <taxon>Bacilli</taxon>
        <taxon>Bacillales</taxon>
        <taxon>Paenibacillaceae</taxon>
        <taxon>Paenibacillus</taxon>
    </lineage>
</organism>
<keyword evidence="3" id="KW-1185">Reference proteome</keyword>
<feature type="domain" description="DUF4180" evidence="1">
    <location>
        <begin position="9"/>
        <end position="118"/>
    </location>
</feature>
<evidence type="ECO:0000313" key="2">
    <source>
        <dbReference type="EMBL" id="GGA10920.1"/>
    </source>
</evidence>
<accession>A0ABQ1FHS4</accession>
<evidence type="ECO:0000313" key="3">
    <source>
        <dbReference type="Proteomes" id="UP000615455"/>
    </source>
</evidence>
<gene>
    <name evidence="2" type="ORF">GCM10008018_65240</name>
</gene>
<comment type="caution">
    <text evidence="2">The sequence shown here is derived from an EMBL/GenBank/DDBJ whole genome shotgun (WGS) entry which is preliminary data.</text>
</comment>
<dbReference type="Proteomes" id="UP000615455">
    <property type="component" value="Unassembled WGS sequence"/>
</dbReference>
<dbReference type="InterPro" id="IPR025438">
    <property type="entry name" value="DUF4180"/>
</dbReference>
<protein>
    <recommendedName>
        <fullName evidence="1">DUF4180 domain-containing protein</fullName>
    </recommendedName>
</protein>